<gene>
    <name evidence="3" type="ORF">MELIAE_LOCUS10404</name>
</gene>
<reference evidence="3" key="1">
    <citation type="submission" date="2021-12" db="EMBL/GenBank/DDBJ databases">
        <authorList>
            <person name="King R."/>
        </authorList>
    </citation>
    <scope>NUCLEOTIDE SEQUENCE</scope>
</reference>
<dbReference type="EMBL" id="OV121138">
    <property type="protein sequence ID" value="CAH0560683.1"/>
    <property type="molecule type" value="Genomic_DNA"/>
</dbReference>
<dbReference type="GO" id="GO:0005829">
    <property type="term" value="C:cytosol"/>
    <property type="evidence" value="ECO:0007669"/>
    <property type="project" value="TreeGrafter"/>
</dbReference>
<dbReference type="GO" id="GO:0046580">
    <property type="term" value="P:negative regulation of Ras protein signal transduction"/>
    <property type="evidence" value="ECO:0007669"/>
    <property type="project" value="TreeGrafter"/>
</dbReference>
<comment type="similarity">
    <text evidence="1">Belongs to the sprouty family.</text>
</comment>
<dbReference type="PANTHER" id="PTHR12365">
    <property type="entry name" value="SPROUTY"/>
    <property type="match status" value="1"/>
</dbReference>
<feature type="region of interest" description="Disordered" evidence="2">
    <location>
        <begin position="88"/>
        <end position="126"/>
    </location>
</feature>
<dbReference type="PANTHER" id="PTHR12365:SF7">
    <property type="entry name" value="PROTEIN SPROUTY"/>
    <property type="match status" value="1"/>
</dbReference>
<evidence type="ECO:0008006" key="5">
    <source>
        <dbReference type="Google" id="ProtNLM"/>
    </source>
</evidence>
<dbReference type="GO" id="GO:0016020">
    <property type="term" value="C:membrane"/>
    <property type="evidence" value="ECO:0007669"/>
    <property type="project" value="InterPro"/>
</dbReference>
<feature type="compositionally biased region" description="Low complexity" evidence="2">
    <location>
        <begin position="41"/>
        <end position="64"/>
    </location>
</feature>
<dbReference type="Pfam" id="PF05210">
    <property type="entry name" value="Sprouty"/>
    <property type="match status" value="1"/>
</dbReference>
<dbReference type="InterPro" id="IPR051192">
    <property type="entry name" value="Sprouty_domain"/>
</dbReference>
<name>A0A9P0FKD4_BRAAE</name>
<dbReference type="InterPro" id="IPR007875">
    <property type="entry name" value="Sprouty"/>
</dbReference>
<evidence type="ECO:0000256" key="2">
    <source>
        <dbReference type="SAM" id="MobiDB-lite"/>
    </source>
</evidence>
<accession>A0A9P0FKD4</accession>
<feature type="region of interest" description="Disordered" evidence="2">
    <location>
        <begin position="40"/>
        <end position="73"/>
    </location>
</feature>
<evidence type="ECO:0000313" key="4">
    <source>
        <dbReference type="Proteomes" id="UP001154078"/>
    </source>
</evidence>
<dbReference type="GO" id="GO:0040037">
    <property type="term" value="P:negative regulation of fibroblast growth factor receptor signaling pathway"/>
    <property type="evidence" value="ECO:0007669"/>
    <property type="project" value="TreeGrafter"/>
</dbReference>
<dbReference type="Proteomes" id="UP001154078">
    <property type="component" value="Chromosome 7"/>
</dbReference>
<evidence type="ECO:0000313" key="3">
    <source>
        <dbReference type="EMBL" id="CAH0560683.1"/>
    </source>
</evidence>
<proteinExistence type="inferred from homology"/>
<organism evidence="3 4">
    <name type="scientific">Brassicogethes aeneus</name>
    <name type="common">Rape pollen beetle</name>
    <name type="synonym">Meligethes aeneus</name>
    <dbReference type="NCBI Taxonomy" id="1431903"/>
    <lineage>
        <taxon>Eukaryota</taxon>
        <taxon>Metazoa</taxon>
        <taxon>Ecdysozoa</taxon>
        <taxon>Arthropoda</taxon>
        <taxon>Hexapoda</taxon>
        <taxon>Insecta</taxon>
        <taxon>Pterygota</taxon>
        <taxon>Neoptera</taxon>
        <taxon>Endopterygota</taxon>
        <taxon>Coleoptera</taxon>
        <taxon>Polyphaga</taxon>
        <taxon>Cucujiformia</taxon>
        <taxon>Nitidulidae</taxon>
        <taxon>Meligethinae</taxon>
        <taxon>Brassicogethes</taxon>
    </lineage>
</organism>
<dbReference type="AlphaFoldDB" id="A0A9P0FKD4"/>
<protein>
    <recommendedName>
        <fullName evidence="5">Sprouty</fullName>
    </recommendedName>
</protein>
<dbReference type="OrthoDB" id="10038884at2759"/>
<dbReference type="GO" id="GO:0048513">
    <property type="term" value="P:animal organ development"/>
    <property type="evidence" value="ECO:0007669"/>
    <property type="project" value="TreeGrafter"/>
</dbReference>
<keyword evidence="4" id="KW-1185">Reference proteome</keyword>
<evidence type="ECO:0000256" key="1">
    <source>
        <dbReference type="ARBA" id="ARBA00010964"/>
    </source>
</evidence>
<sequence length="332" mass="35963">MAQHGGASGLARAHRPRAPIMSIPVPLTAPLAPLRPPINISSSTLSTSTTQQQQQAAAAVSLVQPRPENERTTNEYVETPFRSAEMCLPPAPPHPPRNHRLGGRLPIHPTHHHLPPPAQPPSHRTTITKQPTLVSRSDGLHHPVLPPVSSFVKDPLGGGGGGSVGGQLEQLGSNECQVQRRASIVCSECGRCRCDSCQRPRPLPQRWVCGDAGCLLSADTVIDYASCLCCVKGLFYHCSESSEGGLESCADEPCGCHGDKRMARWTCLTTLSCVLPCLLLYWPLRGAKRLVEHCYARHSRSGCRCSHRPHPHPLTITTTTPEKRLLSSNSDF</sequence>
<dbReference type="PROSITE" id="PS51227">
    <property type="entry name" value="SPR"/>
    <property type="match status" value="1"/>
</dbReference>